<dbReference type="RefSeq" id="WP_084843352.1">
    <property type="nucleotide sequence ID" value="NZ_ARYN01000027.1"/>
</dbReference>
<comment type="caution">
    <text evidence="2">The sequence shown here is derived from an EMBL/GenBank/DDBJ whole genome shotgun (WGS) entry which is preliminary data.</text>
</comment>
<keyword evidence="1" id="KW-0812">Transmembrane</keyword>
<protein>
    <recommendedName>
        <fullName evidence="4">Prepilin-type N-terminal cleavage/methylation domain-containing protein</fullName>
    </recommendedName>
</protein>
<dbReference type="Pfam" id="PF07963">
    <property type="entry name" value="N_methyl"/>
    <property type="match status" value="1"/>
</dbReference>
<accession>A0A1Y1SY55</accession>
<feature type="transmembrane region" description="Helical" evidence="1">
    <location>
        <begin position="12"/>
        <end position="36"/>
    </location>
</feature>
<dbReference type="NCBIfam" id="TIGR02532">
    <property type="entry name" value="IV_pilin_GFxxxE"/>
    <property type="match status" value="1"/>
</dbReference>
<dbReference type="InterPro" id="IPR012902">
    <property type="entry name" value="N_methyl_site"/>
</dbReference>
<proteinExistence type="predicted"/>
<evidence type="ECO:0000256" key="1">
    <source>
        <dbReference type="SAM" id="Phobius"/>
    </source>
</evidence>
<organism evidence="2 3">
    <name type="scientific">Zunongwangia atlantica 22II14-10F7</name>
    <dbReference type="NCBI Taxonomy" id="1185767"/>
    <lineage>
        <taxon>Bacteria</taxon>
        <taxon>Pseudomonadati</taxon>
        <taxon>Bacteroidota</taxon>
        <taxon>Flavobacteriia</taxon>
        <taxon>Flavobacteriales</taxon>
        <taxon>Flavobacteriaceae</taxon>
        <taxon>Zunongwangia</taxon>
    </lineage>
</organism>
<name>A0A1Y1SY55_9FLAO</name>
<dbReference type="Proteomes" id="UP000192746">
    <property type="component" value="Unassembled WGS sequence"/>
</dbReference>
<reference evidence="2 3" key="1">
    <citation type="submission" date="2013-04" db="EMBL/GenBank/DDBJ databases">
        <title>Zunongwangia sp. 22II14-10F7 Genome Sequencing.</title>
        <authorList>
            <person name="Lai Q."/>
            <person name="Shao Z."/>
        </authorList>
    </citation>
    <scope>NUCLEOTIDE SEQUENCE [LARGE SCALE GENOMIC DNA]</scope>
    <source>
        <strain evidence="2 3">22II14-10F7</strain>
    </source>
</reference>
<dbReference type="STRING" id="1185767.IIF7_19449"/>
<dbReference type="EMBL" id="ARYN01000027">
    <property type="protein sequence ID" value="ORL43706.1"/>
    <property type="molecule type" value="Genomic_DNA"/>
</dbReference>
<keyword evidence="3" id="KW-1185">Reference proteome</keyword>
<gene>
    <name evidence="2" type="ORF">IIF7_19449</name>
</gene>
<keyword evidence="1" id="KW-0472">Membrane</keyword>
<evidence type="ECO:0000313" key="3">
    <source>
        <dbReference type="Proteomes" id="UP000192746"/>
    </source>
</evidence>
<sequence>MITRKKVQAFTLVEMIIVLIIASLIVALSFAVLNIVQRNLGNISNEFLSVNSRNLLQSRLEANFMKYHESYYDEHEQQIIFKNKIDSIVYGIHHQFLTFDNDSIDYNFKKIYFLYKGDTIVDGPFDAIGILQKESAKKTFCYRINDAKAYLNGTEN</sequence>
<evidence type="ECO:0008006" key="4">
    <source>
        <dbReference type="Google" id="ProtNLM"/>
    </source>
</evidence>
<evidence type="ECO:0000313" key="2">
    <source>
        <dbReference type="EMBL" id="ORL43706.1"/>
    </source>
</evidence>
<dbReference type="AlphaFoldDB" id="A0A1Y1SY55"/>
<dbReference type="OrthoDB" id="1189466at2"/>
<keyword evidence="1" id="KW-1133">Transmembrane helix</keyword>